<dbReference type="Proteomes" id="UP001203852">
    <property type="component" value="Unassembled WGS sequence"/>
</dbReference>
<accession>A0AAN6E3G7</accession>
<name>A0AAN6E3G7_9EURO</name>
<organism evidence="2 3">
    <name type="scientific">Exophiala viscosa</name>
    <dbReference type="NCBI Taxonomy" id="2486360"/>
    <lineage>
        <taxon>Eukaryota</taxon>
        <taxon>Fungi</taxon>
        <taxon>Dikarya</taxon>
        <taxon>Ascomycota</taxon>
        <taxon>Pezizomycotina</taxon>
        <taxon>Eurotiomycetes</taxon>
        <taxon>Chaetothyriomycetidae</taxon>
        <taxon>Chaetothyriales</taxon>
        <taxon>Herpotrichiellaceae</taxon>
        <taxon>Exophiala</taxon>
    </lineage>
</organism>
<keyword evidence="3" id="KW-1185">Reference proteome</keyword>
<evidence type="ECO:0000313" key="2">
    <source>
        <dbReference type="EMBL" id="KAI1617444.1"/>
    </source>
</evidence>
<evidence type="ECO:0000256" key="1">
    <source>
        <dbReference type="SAM" id="MobiDB-lite"/>
    </source>
</evidence>
<comment type="caution">
    <text evidence="2">The sequence shown here is derived from an EMBL/GenBank/DDBJ whole genome shotgun (WGS) entry which is preliminary data.</text>
</comment>
<protein>
    <submittedName>
        <fullName evidence="2">Uncharacterized protein</fullName>
    </submittedName>
</protein>
<reference evidence="2" key="1">
    <citation type="journal article" date="2022" name="bioRxiv">
        <title>Deciphering the potential niche of two novel black yeast fungi from a biological soil crust based on their genomes, phenotypes, and melanin regulation.</title>
        <authorList>
            <consortium name="DOE Joint Genome Institute"/>
            <person name="Carr E.C."/>
            <person name="Barton Q."/>
            <person name="Grambo S."/>
            <person name="Sullivan M."/>
            <person name="Renfro C.M."/>
            <person name="Kuo A."/>
            <person name="Pangilinan J."/>
            <person name="Lipzen A."/>
            <person name="Keymanesh K."/>
            <person name="Savage E."/>
            <person name="Barry K."/>
            <person name="Grigoriev I.V."/>
            <person name="Riekhof W.R."/>
            <person name="Harris S.S."/>
        </authorList>
    </citation>
    <scope>NUCLEOTIDE SEQUENCE</scope>
    <source>
        <strain evidence="2">JF 03-4F</strain>
    </source>
</reference>
<sequence length="227" mass="25345">MTATATMAQPMLRAADASPMSASPPPSPDKNELDYREWKELRDLRSRICPDKFNLFRDRHQERMSNHAQYKQESMALTDMLKDRLDRRLSDACLHVRSSMAADPSQSEVLEQLESDPASPPWSSWWWIGSAAYVVTLRISTYVVADRSDGGPIGPLIQMVNLETAGSYSMSPHKQHVLEMLRIQGDRMAPSDQPALAAGRPNIFRSGSPYPKHDVGPAFAVSIYCGP</sequence>
<dbReference type="EMBL" id="MU404350">
    <property type="protein sequence ID" value="KAI1617444.1"/>
    <property type="molecule type" value="Genomic_DNA"/>
</dbReference>
<dbReference type="AlphaFoldDB" id="A0AAN6E3G7"/>
<gene>
    <name evidence="2" type="ORF">EDD36DRAFT_413171</name>
</gene>
<feature type="region of interest" description="Disordered" evidence="1">
    <location>
        <begin position="1"/>
        <end position="34"/>
    </location>
</feature>
<evidence type="ECO:0000313" key="3">
    <source>
        <dbReference type="Proteomes" id="UP001203852"/>
    </source>
</evidence>
<proteinExistence type="predicted"/>